<dbReference type="OrthoDB" id="6905012at2"/>
<evidence type="ECO:0000313" key="2">
    <source>
        <dbReference type="Proteomes" id="UP000017148"/>
    </source>
</evidence>
<dbReference type="Pfam" id="PF10055">
    <property type="entry name" value="DUF2292"/>
    <property type="match status" value="1"/>
</dbReference>
<name>U7D5J6_9BACT</name>
<reference evidence="1 2" key="1">
    <citation type="journal article" date="2013" name="Environ. Microbiol.">
        <title>Genome analysis of Chitinivibrio alkaliphilus gen. nov., sp. nov., a novel extremely haloalkaliphilic anaerobic chitinolytic bacterium from the candidate phylum Termite Group 3.</title>
        <authorList>
            <person name="Sorokin D.Y."/>
            <person name="Gumerov V.M."/>
            <person name="Rakitin A.L."/>
            <person name="Beletsky A.V."/>
            <person name="Damste J.S."/>
            <person name="Muyzer G."/>
            <person name="Mardanov A.V."/>
            <person name="Ravin N.V."/>
        </authorList>
    </citation>
    <scope>NUCLEOTIDE SEQUENCE [LARGE SCALE GENOMIC DNA]</scope>
    <source>
        <strain evidence="1 2">ACht1</strain>
    </source>
</reference>
<evidence type="ECO:0000313" key="1">
    <source>
        <dbReference type="EMBL" id="ERP31238.1"/>
    </source>
</evidence>
<dbReference type="InterPro" id="IPR018743">
    <property type="entry name" value="DUF2292"/>
</dbReference>
<dbReference type="STRING" id="1313304.CALK_1855"/>
<accession>U7D5J6</accession>
<organism evidence="1 2">
    <name type="scientific">Chitinivibrio alkaliphilus ACht1</name>
    <dbReference type="NCBI Taxonomy" id="1313304"/>
    <lineage>
        <taxon>Bacteria</taxon>
        <taxon>Pseudomonadati</taxon>
        <taxon>Fibrobacterota</taxon>
        <taxon>Chitinivibrionia</taxon>
        <taxon>Chitinivibrionales</taxon>
        <taxon>Chitinivibrionaceae</taxon>
        <taxon>Chitinivibrio</taxon>
    </lineage>
</organism>
<dbReference type="Proteomes" id="UP000017148">
    <property type="component" value="Unassembled WGS sequence"/>
</dbReference>
<gene>
    <name evidence="1" type="ORF">CALK_1855</name>
</gene>
<dbReference type="PATRIC" id="fig|1313304.3.peg.1767"/>
<sequence>MDNKKDTIIPSHILRDISKALAGLSYGEVSITVHDGRIVQIERKEKKRY</sequence>
<keyword evidence="2" id="KW-1185">Reference proteome</keyword>
<comment type="caution">
    <text evidence="1">The sequence shown here is derived from an EMBL/GenBank/DDBJ whole genome shotgun (WGS) entry which is preliminary data.</text>
</comment>
<dbReference type="AlphaFoldDB" id="U7D5J6"/>
<protein>
    <recommendedName>
        <fullName evidence="3">DUF2292 domain-containing protein</fullName>
    </recommendedName>
</protein>
<proteinExistence type="predicted"/>
<evidence type="ECO:0008006" key="3">
    <source>
        <dbReference type="Google" id="ProtNLM"/>
    </source>
</evidence>
<dbReference type="RefSeq" id="WP_022637285.1">
    <property type="nucleotide sequence ID" value="NZ_ASJR01000016.1"/>
</dbReference>
<dbReference type="EMBL" id="ASJR01000016">
    <property type="protein sequence ID" value="ERP31238.1"/>
    <property type="molecule type" value="Genomic_DNA"/>
</dbReference>